<gene>
    <name evidence="2" type="ORF">H8E19_01345</name>
</gene>
<accession>A0A8J6MY11</accession>
<reference evidence="2 3" key="1">
    <citation type="submission" date="2020-08" db="EMBL/GenBank/DDBJ databases">
        <title>Bridging the membrane lipid divide: bacteria of the FCB group superphylum have the potential to synthesize archaeal ether lipids.</title>
        <authorList>
            <person name="Villanueva L."/>
            <person name="Von Meijenfeldt F.A.B."/>
            <person name="Westbye A.B."/>
            <person name="Yadav S."/>
            <person name="Hopmans E.C."/>
            <person name="Dutilh B.E."/>
            <person name="Sinninghe Damste J.S."/>
        </authorList>
    </citation>
    <scope>NUCLEOTIDE SEQUENCE [LARGE SCALE GENOMIC DNA]</scope>
    <source>
        <strain evidence="2">NIOZ-UU27</strain>
    </source>
</reference>
<dbReference type="PANTHER" id="PTHR48207:SF3">
    <property type="entry name" value="SUCCINATE--HYDROXYMETHYLGLUTARATE COA-TRANSFERASE"/>
    <property type="match status" value="1"/>
</dbReference>
<dbReference type="InterPro" id="IPR044855">
    <property type="entry name" value="CoA-Trfase_III_dom3_sf"/>
</dbReference>
<name>A0A8J6MY11_9DELT</name>
<protein>
    <submittedName>
        <fullName evidence="2">CoA transferase</fullName>
    </submittedName>
</protein>
<dbReference type="Proteomes" id="UP000650524">
    <property type="component" value="Unassembled WGS sequence"/>
</dbReference>
<evidence type="ECO:0000256" key="1">
    <source>
        <dbReference type="ARBA" id="ARBA00022679"/>
    </source>
</evidence>
<dbReference type="GO" id="GO:0008410">
    <property type="term" value="F:CoA-transferase activity"/>
    <property type="evidence" value="ECO:0007669"/>
    <property type="project" value="TreeGrafter"/>
</dbReference>
<dbReference type="PANTHER" id="PTHR48207">
    <property type="entry name" value="SUCCINATE--HYDROXYMETHYLGLUTARATE COA-TRANSFERASE"/>
    <property type="match status" value="1"/>
</dbReference>
<evidence type="ECO:0000313" key="2">
    <source>
        <dbReference type="EMBL" id="MBC8176021.1"/>
    </source>
</evidence>
<comment type="caution">
    <text evidence="2">The sequence shown here is derived from an EMBL/GenBank/DDBJ whole genome shotgun (WGS) entry which is preliminary data.</text>
</comment>
<dbReference type="AlphaFoldDB" id="A0A8J6MY11"/>
<dbReference type="Gene3D" id="3.40.50.10540">
    <property type="entry name" value="Crotonobetainyl-coa:carnitine coa-transferase, domain 1"/>
    <property type="match status" value="1"/>
</dbReference>
<dbReference type="InterPro" id="IPR003673">
    <property type="entry name" value="CoA-Trfase_fam_III"/>
</dbReference>
<keyword evidence="1 2" id="KW-0808">Transferase</keyword>
<organism evidence="2 3">
    <name type="scientific">Candidatus Desulfacyla euxinica</name>
    <dbReference type="NCBI Taxonomy" id="2841693"/>
    <lineage>
        <taxon>Bacteria</taxon>
        <taxon>Deltaproteobacteria</taxon>
        <taxon>Candidatus Desulfacyla</taxon>
    </lineage>
</organism>
<sequence length="404" mass="44969">MKPGPLEGVRLTEFTSAWAGPYATCLLGFLGAEIIKVESRMRLDHSRNLSFSTGNRFSGPDESEVFNNLNLNKKSITLNLKEPRAVELAKKVVGVSDVVMENMRPGVMPRLGLGYEALEKIKPDLIYLSSSACGQEGPEREYVGYAPTFAALGGVSYITGYEDWPPSNFMGAIDLRSATTAAASMLTALVQKQRTGRGQYIDMASQESIAVLIGDVMLDYVMNQRVQTRKGNKGYRIAPHNCYRCSGEDKWISIAVATDQEWEGLCRTMDRPDLIMDKRFAGSDDRYNNQADLDRIVSEWTRDKESYALMTLLQTAGVAAASTLSSEGLFKDPHVRDRGVFLEVEHPVIGNDWVIAPPWRLSETPAQINRHAPLLGEHNEYVFGELLGMSPEEIKTLEQEKVIY</sequence>
<dbReference type="EMBL" id="JACNJD010000072">
    <property type="protein sequence ID" value="MBC8176021.1"/>
    <property type="molecule type" value="Genomic_DNA"/>
</dbReference>
<dbReference type="Gene3D" id="3.30.1540.10">
    <property type="entry name" value="formyl-coa transferase, domain 3"/>
    <property type="match status" value="1"/>
</dbReference>
<dbReference type="Pfam" id="PF02515">
    <property type="entry name" value="CoA_transf_3"/>
    <property type="match status" value="1"/>
</dbReference>
<dbReference type="SUPFAM" id="SSF89796">
    <property type="entry name" value="CoA-transferase family III (CaiB/BaiF)"/>
    <property type="match status" value="1"/>
</dbReference>
<dbReference type="InterPro" id="IPR050483">
    <property type="entry name" value="CoA-transferase_III_domain"/>
</dbReference>
<proteinExistence type="predicted"/>
<evidence type="ECO:0000313" key="3">
    <source>
        <dbReference type="Proteomes" id="UP000650524"/>
    </source>
</evidence>
<dbReference type="InterPro" id="IPR023606">
    <property type="entry name" value="CoA-Trfase_III_dom_1_sf"/>
</dbReference>